<organism evidence="1 2">
    <name type="scientific">Nostoc linckia FACHB-391</name>
    <dbReference type="NCBI Taxonomy" id="2692906"/>
    <lineage>
        <taxon>Bacteria</taxon>
        <taxon>Bacillati</taxon>
        <taxon>Cyanobacteriota</taxon>
        <taxon>Cyanophyceae</taxon>
        <taxon>Nostocales</taxon>
        <taxon>Nostocaceae</taxon>
        <taxon>Nostoc</taxon>
    </lineage>
</organism>
<evidence type="ECO:0000313" key="1">
    <source>
        <dbReference type="EMBL" id="MBD2561430.1"/>
    </source>
</evidence>
<comment type="caution">
    <text evidence="1">The sequence shown here is derived from an EMBL/GenBank/DDBJ whole genome shotgun (WGS) entry which is preliminary data.</text>
</comment>
<proteinExistence type="predicted"/>
<gene>
    <name evidence="1" type="ORF">H6G95_12540</name>
</gene>
<dbReference type="Proteomes" id="UP000604661">
    <property type="component" value="Unassembled WGS sequence"/>
</dbReference>
<keyword evidence="2" id="KW-1185">Reference proteome</keyword>
<evidence type="ECO:0000313" key="2">
    <source>
        <dbReference type="Proteomes" id="UP000604661"/>
    </source>
</evidence>
<sequence>MAGLVKITHKSKSWLRSLLRDLTRSLLIHDLGETPDAARRERTPKKGMDLI</sequence>
<reference evidence="1 2" key="1">
    <citation type="journal article" date="2020" name="ISME J.">
        <title>Comparative genomics reveals insights into cyanobacterial evolution and habitat adaptation.</title>
        <authorList>
            <person name="Chen M.Y."/>
            <person name="Teng W.K."/>
            <person name="Zhao L."/>
            <person name="Hu C.X."/>
            <person name="Zhou Y.K."/>
            <person name="Han B.P."/>
            <person name="Song L.R."/>
            <person name="Shu W.S."/>
        </authorList>
    </citation>
    <scope>NUCLEOTIDE SEQUENCE [LARGE SCALE GENOMIC DNA]</scope>
    <source>
        <strain evidence="1 2">FACHB-391</strain>
    </source>
</reference>
<protein>
    <submittedName>
        <fullName evidence="1">Uncharacterized protein</fullName>
    </submittedName>
</protein>
<dbReference type="EMBL" id="JACJTE010000011">
    <property type="protein sequence ID" value="MBD2561430.1"/>
    <property type="molecule type" value="Genomic_DNA"/>
</dbReference>
<name>A0ABR8EXQ9_NOSLI</name>
<accession>A0ABR8EXQ9</accession>